<feature type="transmembrane region" description="Helical" evidence="1">
    <location>
        <begin position="12"/>
        <end position="35"/>
    </location>
</feature>
<dbReference type="PATRIC" id="fig|1423805.4.peg.1071"/>
<name>A0A0R1R1P6_9LACO</name>
<dbReference type="EMBL" id="AZFC01000015">
    <property type="protein sequence ID" value="KRL48586.1"/>
    <property type="molecule type" value="Genomic_DNA"/>
</dbReference>
<dbReference type="AlphaFoldDB" id="A0A0R1R1P6"/>
<evidence type="ECO:0000256" key="1">
    <source>
        <dbReference type="SAM" id="Phobius"/>
    </source>
</evidence>
<feature type="transmembrane region" description="Helical" evidence="1">
    <location>
        <begin position="188"/>
        <end position="206"/>
    </location>
</feature>
<dbReference type="PANTHER" id="PTHR40078">
    <property type="entry name" value="INTEGRAL MEMBRANE PROTEIN-RELATED"/>
    <property type="match status" value="1"/>
</dbReference>
<dbReference type="Pfam" id="PF19700">
    <property type="entry name" value="DUF6198"/>
    <property type="match status" value="1"/>
</dbReference>
<feature type="transmembrane region" description="Helical" evidence="1">
    <location>
        <begin position="86"/>
        <end position="103"/>
    </location>
</feature>
<keyword evidence="1" id="KW-0812">Transmembrane</keyword>
<comment type="caution">
    <text evidence="2">The sequence shown here is derived from an EMBL/GenBank/DDBJ whole genome shotgun (WGS) entry which is preliminary data.</text>
</comment>
<feature type="transmembrane region" description="Helical" evidence="1">
    <location>
        <begin position="162"/>
        <end position="182"/>
    </location>
</feature>
<evidence type="ECO:0000313" key="3">
    <source>
        <dbReference type="Proteomes" id="UP000051835"/>
    </source>
</evidence>
<feature type="transmembrane region" description="Helical" evidence="1">
    <location>
        <begin position="115"/>
        <end position="134"/>
    </location>
</feature>
<organism evidence="2 3">
    <name type="scientific">Levilactobacillus spicheri DSM 15429</name>
    <dbReference type="NCBI Taxonomy" id="1423805"/>
    <lineage>
        <taxon>Bacteria</taxon>
        <taxon>Bacillati</taxon>
        <taxon>Bacillota</taxon>
        <taxon>Bacilli</taxon>
        <taxon>Lactobacillales</taxon>
        <taxon>Lactobacillaceae</taxon>
        <taxon>Levilactobacillus</taxon>
    </lineage>
</organism>
<reference evidence="2 3" key="1">
    <citation type="journal article" date="2015" name="Genome Announc.">
        <title>Expanding the biotechnology potential of lactobacilli through comparative genomics of 213 strains and associated genera.</title>
        <authorList>
            <person name="Sun Z."/>
            <person name="Harris H.M."/>
            <person name="McCann A."/>
            <person name="Guo C."/>
            <person name="Argimon S."/>
            <person name="Zhang W."/>
            <person name="Yang X."/>
            <person name="Jeffery I.B."/>
            <person name="Cooney J.C."/>
            <person name="Kagawa T.F."/>
            <person name="Liu W."/>
            <person name="Song Y."/>
            <person name="Salvetti E."/>
            <person name="Wrobel A."/>
            <person name="Rasinkangas P."/>
            <person name="Parkhill J."/>
            <person name="Rea M.C."/>
            <person name="O'Sullivan O."/>
            <person name="Ritari J."/>
            <person name="Douillard F.P."/>
            <person name="Paul Ross R."/>
            <person name="Yang R."/>
            <person name="Briner A.E."/>
            <person name="Felis G.E."/>
            <person name="de Vos W.M."/>
            <person name="Barrangou R."/>
            <person name="Klaenhammer T.R."/>
            <person name="Caufield P.W."/>
            <person name="Cui Y."/>
            <person name="Zhang H."/>
            <person name="O'Toole P.W."/>
        </authorList>
    </citation>
    <scope>NUCLEOTIDE SEQUENCE [LARGE SCALE GENOMIC DNA]</scope>
    <source>
        <strain evidence="2 3">DSM 15429</strain>
    </source>
</reference>
<dbReference type="InterPro" id="IPR038750">
    <property type="entry name" value="YczE/YyaS-like"/>
</dbReference>
<protein>
    <recommendedName>
        <fullName evidence="4">Sugar specific permease</fullName>
    </recommendedName>
</protein>
<dbReference type="PANTHER" id="PTHR40078:SF1">
    <property type="entry name" value="INTEGRAL MEMBRANE PROTEIN"/>
    <property type="match status" value="1"/>
</dbReference>
<evidence type="ECO:0008006" key="4">
    <source>
        <dbReference type="Google" id="ProtNLM"/>
    </source>
</evidence>
<keyword evidence="1" id="KW-1133">Transmembrane helix</keyword>
<sequence>MAAREQNGYPYRLLALVIGLVLNALGNALSVSANFGSGIWTAACVNIANWLHGDVGLILFIVGVGSATLNLLLIRHWDGWRWLGEVVFIASFSYFIDLFVALFKHWGVPDLATPWRILLSILGVTIFAISISIYQRANIVMHPNDDTSNILRFRYLHGRATLSQFVDFVPPIIMLIICVLGTHRLYSVNVATIYSMLFNGIIIAWTDEHILPRLHHNFRVKHHSAA</sequence>
<keyword evidence="1" id="KW-0472">Membrane</keyword>
<feature type="transmembrane region" description="Helical" evidence="1">
    <location>
        <begin position="55"/>
        <end position="74"/>
    </location>
</feature>
<proteinExistence type="predicted"/>
<evidence type="ECO:0000313" key="2">
    <source>
        <dbReference type="EMBL" id="KRL48586.1"/>
    </source>
</evidence>
<dbReference type="Proteomes" id="UP000051835">
    <property type="component" value="Unassembled WGS sequence"/>
</dbReference>
<gene>
    <name evidence="2" type="ORF">FD37_GL001045</name>
</gene>
<accession>A0A0R1R1P6</accession>